<evidence type="ECO:0000259" key="1">
    <source>
        <dbReference type="Pfam" id="PF02854"/>
    </source>
</evidence>
<dbReference type="GO" id="GO:0000184">
    <property type="term" value="P:nuclear-transcribed mRNA catabolic process, nonsense-mediated decay"/>
    <property type="evidence" value="ECO:0007669"/>
    <property type="project" value="InterPro"/>
</dbReference>
<reference evidence="2 3" key="1">
    <citation type="submission" date="2018-11" db="EMBL/GenBank/DDBJ databases">
        <authorList>
            <consortium name="Pathogen Informatics"/>
        </authorList>
    </citation>
    <scope>NUCLEOTIDE SEQUENCE [LARGE SCALE GENOMIC DNA]</scope>
</reference>
<protein>
    <recommendedName>
        <fullName evidence="1">MIF4G domain-containing protein</fullName>
    </recommendedName>
</protein>
<dbReference type="Proteomes" id="UP000281553">
    <property type="component" value="Unassembled WGS sequence"/>
</dbReference>
<proteinExistence type="predicted"/>
<gene>
    <name evidence="2" type="ORF">DILT_LOCUS19952</name>
</gene>
<organism evidence="2 3">
    <name type="scientific">Dibothriocephalus latus</name>
    <name type="common">Fish tapeworm</name>
    <name type="synonym">Diphyllobothrium latum</name>
    <dbReference type="NCBI Taxonomy" id="60516"/>
    <lineage>
        <taxon>Eukaryota</taxon>
        <taxon>Metazoa</taxon>
        <taxon>Spiralia</taxon>
        <taxon>Lophotrochozoa</taxon>
        <taxon>Platyhelminthes</taxon>
        <taxon>Cestoda</taxon>
        <taxon>Eucestoda</taxon>
        <taxon>Diphyllobothriidea</taxon>
        <taxon>Diphyllobothriidae</taxon>
        <taxon>Dibothriocephalus</taxon>
    </lineage>
</organism>
<dbReference type="GO" id="GO:0003723">
    <property type="term" value="F:RNA binding"/>
    <property type="evidence" value="ECO:0007669"/>
    <property type="project" value="InterPro"/>
</dbReference>
<name>A0A3P7P4I2_DIBLA</name>
<keyword evidence="3" id="KW-1185">Reference proteome</keyword>
<evidence type="ECO:0000313" key="3">
    <source>
        <dbReference type="Proteomes" id="UP000281553"/>
    </source>
</evidence>
<dbReference type="EMBL" id="UYRU01126863">
    <property type="protein sequence ID" value="VDN49945.1"/>
    <property type="molecule type" value="Genomic_DNA"/>
</dbReference>
<feature type="domain" description="MIF4G" evidence="1">
    <location>
        <begin position="3"/>
        <end position="65"/>
    </location>
</feature>
<dbReference type="InterPro" id="IPR016024">
    <property type="entry name" value="ARM-type_fold"/>
</dbReference>
<dbReference type="Gene3D" id="1.25.40.180">
    <property type="match status" value="1"/>
</dbReference>
<dbReference type="GO" id="GO:0005737">
    <property type="term" value="C:cytoplasm"/>
    <property type="evidence" value="ECO:0007669"/>
    <property type="project" value="TreeGrafter"/>
</dbReference>
<dbReference type="PANTHER" id="PTHR12839">
    <property type="entry name" value="NONSENSE-MEDIATED MRNA DECAY PROTEIN 2 UP-FRAMESHIFT SUPPRESSOR 2"/>
    <property type="match status" value="1"/>
</dbReference>
<dbReference type="AlphaFoldDB" id="A0A3P7P4I2"/>
<dbReference type="SUPFAM" id="SSF48371">
    <property type="entry name" value="ARM repeat"/>
    <property type="match status" value="1"/>
</dbReference>
<evidence type="ECO:0000313" key="2">
    <source>
        <dbReference type="EMBL" id="VDN49945.1"/>
    </source>
</evidence>
<dbReference type="OrthoDB" id="27832at2759"/>
<dbReference type="PANTHER" id="PTHR12839:SF7">
    <property type="entry name" value="REGULATOR OF NONSENSE TRANSCRIPTS 2"/>
    <property type="match status" value="1"/>
</dbReference>
<dbReference type="Pfam" id="PF02854">
    <property type="entry name" value="MIF4G"/>
    <property type="match status" value="1"/>
</dbReference>
<accession>A0A3P7P4I2</accession>
<dbReference type="InterPro" id="IPR003890">
    <property type="entry name" value="MIF4G-like_typ-3"/>
</dbReference>
<dbReference type="GO" id="GO:0035145">
    <property type="term" value="C:exon-exon junction complex"/>
    <property type="evidence" value="ECO:0007669"/>
    <property type="project" value="TreeGrafter"/>
</dbReference>
<sequence length="85" mass="9938">MVPRSRCDLLPFYARLVAALHPVMPDLSQELNEMLLDEFRWHVAKKDQVNLEMKLKTVRFIGKSVLTLSCNFHGDNRVCMIFNFV</sequence>
<dbReference type="InterPro" id="IPR039762">
    <property type="entry name" value="Nmd2/UPF2"/>
</dbReference>